<evidence type="ECO:0000256" key="4">
    <source>
        <dbReference type="ARBA" id="ARBA00022801"/>
    </source>
</evidence>
<evidence type="ECO:0000313" key="11">
    <source>
        <dbReference type="Proteomes" id="UP000253606"/>
    </source>
</evidence>
<feature type="chain" id="PRO_5016280657" evidence="8">
    <location>
        <begin position="36"/>
        <end position="714"/>
    </location>
</feature>
<dbReference type="PANTHER" id="PTHR14218">
    <property type="entry name" value="PROTEASE S8 TRIPEPTIDYL PEPTIDASE I CLN2"/>
    <property type="match status" value="1"/>
</dbReference>
<dbReference type="SMART" id="SM00944">
    <property type="entry name" value="Pro-kuma_activ"/>
    <property type="match status" value="1"/>
</dbReference>
<keyword evidence="2 10" id="KW-0645">Protease</keyword>
<evidence type="ECO:0000256" key="8">
    <source>
        <dbReference type="SAM" id="SignalP"/>
    </source>
</evidence>
<feature type="domain" description="Peptidase S53" evidence="9">
    <location>
        <begin position="240"/>
        <end position="714"/>
    </location>
</feature>
<protein>
    <submittedName>
        <fullName evidence="10">Putative periplasmic aspartyl protease</fullName>
    </submittedName>
</protein>
<evidence type="ECO:0000256" key="1">
    <source>
        <dbReference type="ARBA" id="ARBA00001913"/>
    </source>
</evidence>
<dbReference type="PROSITE" id="PS51695">
    <property type="entry name" value="SEDOLISIN"/>
    <property type="match status" value="1"/>
</dbReference>
<evidence type="ECO:0000256" key="6">
    <source>
        <dbReference type="ARBA" id="ARBA00022837"/>
    </source>
</evidence>
<dbReference type="KEGG" id="abas:ACPOL_1585"/>
<dbReference type="InterPro" id="IPR050819">
    <property type="entry name" value="Tripeptidyl-peptidase_I"/>
</dbReference>
<dbReference type="InterPro" id="IPR036852">
    <property type="entry name" value="Peptidase_S8/S53_dom_sf"/>
</dbReference>
<organism evidence="10 11">
    <name type="scientific">Acidisarcina polymorpha</name>
    <dbReference type="NCBI Taxonomy" id="2211140"/>
    <lineage>
        <taxon>Bacteria</taxon>
        <taxon>Pseudomonadati</taxon>
        <taxon>Acidobacteriota</taxon>
        <taxon>Terriglobia</taxon>
        <taxon>Terriglobales</taxon>
        <taxon>Acidobacteriaceae</taxon>
        <taxon>Acidisarcina</taxon>
    </lineage>
</organism>
<keyword evidence="3" id="KW-0479">Metal-binding</keyword>
<keyword evidence="11" id="KW-1185">Reference proteome</keyword>
<evidence type="ECO:0000256" key="3">
    <source>
        <dbReference type="ARBA" id="ARBA00022723"/>
    </source>
</evidence>
<dbReference type="Proteomes" id="UP000253606">
    <property type="component" value="Chromosome"/>
</dbReference>
<keyword evidence="6" id="KW-0106">Calcium</keyword>
<keyword evidence="4" id="KW-0378">Hydrolase</keyword>
<evidence type="ECO:0000259" key="9">
    <source>
        <dbReference type="PROSITE" id="PS51695"/>
    </source>
</evidence>
<dbReference type="PANTHER" id="PTHR14218:SF15">
    <property type="entry name" value="TRIPEPTIDYL-PEPTIDASE 1"/>
    <property type="match status" value="1"/>
</dbReference>
<sequence length="714" mass="74899">MATRRMAIRRFTQHALITGLLTTLGLGASSRLALAADQPGSPNAPLRIRQTIDETKMVSLTGNTHPLALPRYDRGPVADALPMEHIFVQLRRSPEQEQALQRYIAELEDPHSSNYQRWILADDLGKNFGPAQQDIAEVVGWLSSHGLQVNTVHPNGLTIDVSGTAGQVRETFHTQIHNYLVKGQAHIANASDPEIPAALAPVVAGVVSLHNFMPKPLLKKSFSFKCTGCPDGFDGTEQYNVAPPDFATIYNISPLYTASKPITGKGVSVVVLEDTDIDSADVATFRSAFGLSAYSGKFTQIHPGSGCSDPGKNSAEGEAALDAEWAGAAAPDANVYLASCADTATNFGAFIAAQNLLDHGTPPPIMSLSYLGCETSQGPGGNAYVGSLWQQAEVEGVSVFVASGDNGPAGCDDFDTAAYAVSGIAANGLASTPYNVATGGTDFLDTSENANSTYWNTGNKPNGKSAKSYIPETPWNDSCAGSVLYQFFGYTSGVAFCNSVDGASLLDIVGGSGAPSFVYAQPSWQTGIAGMPANKGRNLPDISLFASSGFWSHAIQFCMSDVKQGGTPCDYSKPVDAFYNSAGGTSFTAPQFAGIQALIVQKAGRQGNPNPVFYKLARAEYGTTTDPNTAGLAECNASKGTGGSTACIFHDVTVGNNSVPCYGAASCFEPSALEYGVLSTSDGVLNTAYVAHKGWDFTTGLGSVNVTNLVNNWP</sequence>
<dbReference type="GO" id="GO:0004252">
    <property type="term" value="F:serine-type endopeptidase activity"/>
    <property type="evidence" value="ECO:0007669"/>
    <property type="project" value="InterPro"/>
</dbReference>
<evidence type="ECO:0000256" key="7">
    <source>
        <dbReference type="ARBA" id="ARBA00023145"/>
    </source>
</evidence>
<dbReference type="EMBL" id="CP030840">
    <property type="protein sequence ID" value="AXC10931.1"/>
    <property type="molecule type" value="Genomic_DNA"/>
</dbReference>
<dbReference type="InterPro" id="IPR030400">
    <property type="entry name" value="Sedolisin_dom"/>
</dbReference>
<dbReference type="CDD" id="cd11377">
    <property type="entry name" value="Pro-peptidase_S53"/>
    <property type="match status" value="1"/>
</dbReference>
<name>A0A2Z5FVQ4_9BACT</name>
<dbReference type="Gene3D" id="3.40.50.200">
    <property type="entry name" value="Peptidase S8/S53 domain"/>
    <property type="match status" value="1"/>
</dbReference>
<keyword evidence="5" id="KW-0720">Serine protease</keyword>
<dbReference type="SUPFAM" id="SSF54897">
    <property type="entry name" value="Protease propeptides/inhibitors"/>
    <property type="match status" value="1"/>
</dbReference>
<evidence type="ECO:0000256" key="5">
    <source>
        <dbReference type="ARBA" id="ARBA00022825"/>
    </source>
</evidence>
<dbReference type="AlphaFoldDB" id="A0A2Z5FVQ4"/>
<dbReference type="CDD" id="cd04056">
    <property type="entry name" value="Peptidases_S53"/>
    <property type="match status" value="1"/>
</dbReference>
<dbReference type="Pfam" id="PF09286">
    <property type="entry name" value="Pro-kuma_activ"/>
    <property type="match status" value="1"/>
</dbReference>
<reference evidence="10 11" key="1">
    <citation type="journal article" date="2018" name="Front. Microbiol.">
        <title>Hydrolytic Capabilities as a Key to Environmental Success: Chitinolytic and Cellulolytic Acidobacteria From Acidic Sub-arctic Soils and Boreal Peatlands.</title>
        <authorList>
            <person name="Belova S.E."/>
            <person name="Ravin N.V."/>
            <person name="Pankratov T.A."/>
            <person name="Rakitin A.L."/>
            <person name="Ivanova A.A."/>
            <person name="Beletsky A.V."/>
            <person name="Mardanov A.V."/>
            <person name="Sinninghe Damste J.S."/>
            <person name="Dedysh S.N."/>
        </authorList>
    </citation>
    <scope>NUCLEOTIDE SEQUENCE [LARGE SCALE GENOMIC DNA]</scope>
    <source>
        <strain evidence="10 11">SBC82</strain>
    </source>
</reference>
<feature type="signal peptide" evidence="8">
    <location>
        <begin position="1"/>
        <end position="35"/>
    </location>
</feature>
<evidence type="ECO:0000256" key="2">
    <source>
        <dbReference type="ARBA" id="ARBA00022670"/>
    </source>
</evidence>
<gene>
    <name evidence="10" type="ORF">ACPOL_1585</name>
</gene>
<keyword evidence="7" id="KW-0865">Zymogen</keyword>
<keyword evidence="8" id="KW-0732">Signal</keyword>
<dbReference type="GO" id="GO:0008240">
    <property type="term" value="F:tripeptidyl-peptidase activity"/>
    <property type="evidence" value="ECO:0007669"/>
    <property type="project" value="TreeGrafter"/>
</dbReference>
<dbReference type="RefSeq" id="WP_161557242.1">
    <property type="nucleotide sequence ID" value="NZ_CP030840.1"/>
</dbReference>
<comment type="cofactor">
    <cofactor evidence="1">
        <name>Ca(2+)</name>
        <dbReference type="ChEBI" id="CHEBI:29108"/>
    </cofactor>
</comment>
<dbReference type="GO" id="GO:0006508">
    <property type="term" value="P:proteolysis"/>
    <property type="evidence" value="ECO:0007669"/>
    <property type="project" value="UniProtKB-KW"/>
</dbReference>
<evidence type="ECO:0000313" key="10">
    <source>
        <dbReference type="EMBL" id="AXC10931.1"/>
    </source>
</evidence>
<proteinExistence type="predicted"/>
<dbReference type="InterPro" id="IPR015366">
    <property type="entry name" value="S53_propep"/>
</dbReference>
<dbReference type="GO" id="GO:0046872">
    <property type="term" value="F:metal ion binding"/>
    <property type="evidence" value="ECO:0007669"/>
    <property type="project" value="UniProtKB-KW"/>
</dbReference>
<dbReference type="SUPFAM" id="SSF52743">
    <property type="entry name" value="Subtilisin-like"/>
    <property type="match status" value="1"/>
</dbReference>
<accession>A0A2Z5FVQ4</accession>